<dbReference type="InterPro" id="IPR001537">
    <property type="entry name" value="SpoU_MeTrfase"/>
</dbReference>
<keyword evidence="2" id="KW-0808">Transferase</keyword>
<dbReference type="AlphaFoldDB" id="A0A6J6JI93"/>
<dbReference type="GO" id="GO:0006396">
    <property type="term" value="P:RNA processing"/>
    <property type="evidence" value="ECO:0007669"/>
    <property type="project" value="InterPro"/>
</dbReference>
<dbReference type="GO" id="GO:0003723">
    <property type="term" value="F:RNA binding"/>
    <property type="evidence" value="ECO:0007669"/>
    <property type="project" value="InterPro"/>
</dbReference>
<evidence type="ECO:0000256" key="3">
    <source>
        <dbReference type="SAM" id="MobiDB-lite"/>
    </source>
</evidence>
<feature type="domain" description="tRNA/rRNA methyltransferase SpoU type" evidence="4">
    <location>
        <begin position="68"/>
        <end position="208"/>
    </location>
</feature>
<accession>A0A6J6JI93</accession>
<feature type="region of interest" description="Disordered" evidence="3">
    <location>
        <begin position="1"/>
        <end position="28"/>
    </location>
</feature>
<dbReference type="InterPro" id="IPR051259">
    <property type="entry name" value="rRNA_Methyltransferase"/>
</dbReference>
<dbReference type="EMBL" id="CAEZVT010000067">
    <property type="protein sequence ID" value="CAB4636880.1"/>
    <property type="molecule type" value="Genomic_DNA"/>
</dbReference>
<dbReference type="InterPro" id="IPR029028">
    <property type="entry name" value="Alpha/beta_knot_MTases"/>
</dbReference>
<evidence type="ECO:0000313" key="5">
    <source>
        <dbReference type="EMBL" id="CAB4636880.1"/>
    </source>
</evidence>
<reference evidence="5" key="1">
    <citation type="submission" date="2020-05" db="EMBL/GenBank/DDBJ databases">
        <authorList>
            <person name="Chiriac C."/>
            <person name="Salcher M."/>
            <person name="Ghai R."/>
            <person name="Kavagutti S V."/>
        </authorList>
    </citation>
    <scope>NUCLEOTIDE SEQUENCE</scope>
</reference>
<protein>
    <submittedName>
        <fullName evidence="5">Unannotated protein</fullName>
    </submittedName>
</protein>
<dbReference type="Pfam" id="PF00588">
    <property type="entry name" value="SpoU_methylase"/>
    <property type="match status" value="1"/>
</dbReference>
<proteinExistence type="predicted"/>
<dbReference type="SUPFAM" id="SSF75217">
    <property type="entry name" value="alpha/beta knot"/>
    <property type="match status" value="1"/>
</dbReference>
<organism evidence="5">
    <name type="scientific">freshwater metagenome</name>
    <dbReference type="NCBI Taxonomy" id="449393"/>
    <lineage>
        <taxon>unclassified sequences</taxon>
        <taxon>metagenomes</taxon>
        <taxon>ecological metagenomes</taxon>
    </lineage>
</organism>
<dbReference type="PANTHER" id="PTHR43191:SF2">
    <property type="entry name" value="RRNA METHYLTRANSFERASE 3, MITOCHONDRIAL"/>
    <property type="match status" value="1"/>
</dbReference>
<keyword evidence="1" id="KW-0489">Methyltransferase</keyword>
<evidence type="ECO:0000256" key="2">
    <source>
        <dbReference type="ARBA" id="ARBA00022679"/>
    </source>
</evidence>
<dbReference type="GO" id="GO:0008173">
    <property type="term" value="F:RNA methyltransferase activity"/>
    <property type="evidence" value="ECO:0007669"/>
    <property type="project" value="InterPro"/>
</dbReference>
<name>A0A6J6JI93_9ZZZZ</name>
<sequence>METPENPSPELTTWGVGPWQGDIPTGPGSEKYDPELLLYGDTRNVVDKYRYWSMEAIVADLDSNRHNFHVAIENWQHDLNIGSIVRTANAFLAKQVHIIGNKRWNRRGAMVTDRYQHILHHPTVEEFVAWSKTANEGKSMPIIAIDNVPGCKQLESYKLPETCVLLFGQEGPGLSDAAIAAAKDVVEITQFGSTRSINASAAAAITMHQWVMQNVVRG</sequence>
<dbReference type="InterPro" id="IPR029026">
    <property type="entry name" value="tRNA_m1G_MTases_N"/>
</dbReference>
<dbReference type="Gene3D" id="3.40.1280.10">
    <property type="match status" value="1"/>
</dbReference>
<dbReference type="GO" id="GO:0032259">
    <property type="term" value="P:methylation"/>
    <property type="evidence" value="ECO:0007669"/>
    <property type="project" value="UniProtKB-KW"/>
</dbReference>
<gene>
    <name evidence="5" type="ORF">UFOPK2131_00644</name>
</gene>
<evidence type="ECO:0000259" key="4">
    <source>
        <dbReference type="Pfam" id="PF00588"/>
    </source>
</evidence>
<dbReference type="PANTHER" id="PTHR43191">
    <property type="entry name" value="RRNA METHYLTRANSFERASE 3"/>
    <property type="match status" value="1"/>
</dbReference>
<evidence type="ECO:0000256" key="1">
    <source>
        <dbReference type="ARBA" id="ARBA00022603"/>
    </source>
</evidence>